<comment type="caution">
    <text evidence="2">The sequence shown here is derived from an EMBL/GenBank/DDBJ whole genome shotgun (WGS) entry which is preliminary data.</text>
</comment>
<gene>
    <name evidence="2" type="ORF">PIB30_084874</name>
</gene>
<keyword evidence="3" id="KW-1185">Reference proteome</keyword>
<evidence type="ECO:0000313" key="3">
    <source>
        <dbReference type="Proteomes" id="UP001341840"/>
    </source>
</evidence>
<organism evidence="2 3">
    <name type="scientific">Stylosanthes scabra</name>
    <dbReference type="NCBI Taxonomy" id="79078"/>
    <lineage>
        <taxon>Eukaryota</taxon>
        <taxon>Viridiplantae</taxon>
        <taxon>Streptophyta</taxon>
        <taxon>Embryophyta</taxon>
        <taxon>Tracheophyta</taxon>
        <taxon>Spermatophyta</taxon>
        <taxon>Magnoliopsida</taxon>
        <taxon>eudicotyledons</taxon>
        <taxon>Gunneridae</taxon>
        <taxon>Pentapetalae</taxon>
        <taxon>rosids</taxon>
        <taxon>fabids</taxon>
        <taxon>Fabales</taxon>
        <taxon>Fabaceae</taxon>
        <taxon>Papilionoideae</taxon>
        <taxon>50 kb inversion clade</taxon>
        <taxon>dalbergioids sensu lato</taxon>
        <taxon>Dalbergieae</taxon>
        <taxon>Pterocarpus clade</taxon>
        <taxon>Stylosanthes</taxon>
    </lineage>
</organism>
<name>A0ABU6WTV4_9FABA</name>
<feature type="compositionally biased region" description="Acidic residues" evidence="1">
    <location>
        <begin position="97"/>
        <end position="107"/>
    </location>
</feature>
<feature type="region of interest" description="Disordered" evidence="1">
    <location>
        <begin position="22"/>
        <end position="44"/>
    </location>
</feature>
<dbReference type="EMBL" id="JASCZI010182635">
    <property type="protein sequence ID" value="MED6188321.1"/>
    <property type="molecule type" value="Genomic_DNA"/>
</dbReference>
<evidence type="ECO:0000313" key="2">
    <source>
        <dbReference type="EMBL" id="MED6188321.1"/>
    </source>
</evidence>
<protein>
    <submittedName>
        <fullName evidence="2">Uncharacterized protein</fullName>
    </submittedName>
</protein>
<accession>A0ABU6WTV4</accession>
<feature type="region of interest" description="Disordered" evidence="1">
    <location>
        <begin position="79"/>
        <end position="107"/>
    </location>
</feature>
<feature type="compositionally biased region" description="Low complexity" evidence="1">
    <location>
        <begin position="79"/>
        <end position="96"/>
    </location>
</feature>
<reference evidence="2 3" key="1">
    <citation type="journal article" date="2023" name="Plants (Basel)">
        <title>Bridging the Gap: Combining Genomics and Transcriptomics Approaches to Understand Stylosanthes scabra, an Orphan Legume from the Brazilian Caatinga.</title>
        <authorList>
            <person name="Ferreira-Neto J.R.C."/>
            <person name="da Silva M.D."/>
            <person name="Binneck E."/>
            <person name="de Melo N.F."/>
            <person name="da Silva R.H."/>
            <person name="de Melo A.L.T.M."/>
            <person name="Pandolfi V."/>
            <person name="Bustamante F.O."/>
            <person name="Brasileiro-Vidal A.C."/>
            <person name="Benko-Iseppon A.M."/>
        </authorList>
    </citation>
    <scope>NUCLEOTIDE SEQUENCE [LARGE SCALE GENOMIC DNA]</scope>
    <source>
        <tissue evidence="2">Leaves</tissue>
    </source>
</reference>
<dbReference type="Proteomes" id="UP001341840">
    <property type="component" value="Unassembled WGS sequence"/>
</dbReference>
<sequence>MGLPRRGWSICSTHMRAPPRLCVAKGSQGATPRRGKGKPRRGEVYGAASAKKMLKKLKNVIHRLFEYYSMMIPIPDGSSSGNFSSSIGSQANVDAENVNEEEDEFEDEFRLKVRRKQDEVKRNELERYMIDDVQDNIPGFDILQW</sequence>
<proteinExistence type="predicted"/>
<evidence type="ECO:0000256" key="1">
    <source>
        <dbReference type="SAM" id="MobiDB-lite"/>
    </source>
</evidence>